<evidence type="ECO:0000256" key="1">
    <source>
        <dbReference type="SAM" id="MobiDB-lite"/>
    </source>
</evidence>
<protein>
    <submittedName>
        <fullName evidence="2">Uncharacterized protein</fullName>
    </submittedName>
</protein>
<dbReference type="EMBL" id="JAXCGZ010009827">
    <property type="protein sequence ID" value="KAK7076141.1"/>
    <property type="molecule type" value="Genomic_DNA"/>
</dbReference>
<evidence type="ECO:0000313" key="3">
    <source>
        <dbReference type="Proteomes" id="UP001381693"/>
    </source>
</evidence>
<gene>
    <name evidence="2" type="ORF">SK128_005409</name>
</gene>
<feature type="non-terminal residue" evidence="2">
    <location>
        <position position="94"/>
    </location>
</feature>
<dbReference type="Proteomes" id="UP001381693">
    <property type="component" value="Unassembled WGS sequence"/>
</dbReference>
<accession>A0AAN8X1A0</accession>
<comment type="caution">
    <text evidence="2">The sequence shown here is derived from an EMBL/GenBank/DDBJ whole genome shotgun (WGS) entry which is preliminary data.</text>
</comment>
<proteinExistence type="predicted"/>
<sequence>MAGKEESDSNALKSLQIEVRNDLHGLEEGQLSESEDVPMEKDHEFEEGEASDDEDEVEVNVIIREDTSKSSQQGFLASQSPSESVSRPFGRLPL</sequence>
<keyword evidence="3" id="KW-1185">Reference proteome</keyword>
<organism evidence="2 3">
    <name type="scientific">Halocaridina rubra</name>
    <name type="common">Hawaiian red shrimp</name>
    <dbReference type="NCBI Taxonomy" id="373956"/>
    <lineage>
        <taxon>Eukaryota</taxon>
        <taxon>Metazoa</taxon>
        <taxon>Ecdysozoa</taxon>
        <taxon>Arthropoda</taxon>
        <taxon>Crustacea</taxon>
        <taxon>Multicrustacea</taxon>
        <taxon>Malacostraca</taxon>
        <taxon>Eumalacostraca</taxon>
        <taxon>Eucarida</taxon>
        <taxon>Decapoda</taxon>
        <taxon>Pleocyemata</taxon>
        <taxon>Caridea</taxon>
        <taxon>Atyoidea</taxon>
        <taxon>Atyidae</taxon>
        <taxon>Halocaridina</taxon>
    </lineage>
</organism>
<reference evidence="2 3" key="1">
    <citation type="submission" date="2023-11" db="EMBL/GenBank/DDBJ databases">
        <title>Halocaridina rubra genome assembly.</title>
        <authorList>
            <person name="Smith C."/>
        </authorList>
    </citation>
    <scope>NUCLEOTIDE SEQUENCE [LARGE SCALE GENOMIC DNA]</scope>
    <source>
        <strain evidence="2">EP-1</strain>
        <tissue evidence="2">Whole</tissue>
    </source>
</reference>
<dbReference type="AlphaFoldDB" id="A0AAN8X1A0"/>
<name>A0AAN8X1A0_HALRR</name>
<evidence type="ECO:0000313" key="2">
    <source>
        <dbReference type="EMBL" id="KAK7076141.1"/>
    </source>
</evidence>
<feature type="region of interest" description="Disordered" evidence="1">
    <location>
        <begin position="21"/>
        <end position="94"/>
    </location>
</feature>
<feature type="compositionally biased region" description="Polar residues" evidence="1">
    <location>
        <begin position="69"/>
        <end position="85"/>
    </location>
</feature>
<feature type="compositionally biased region" description="Acidic residues" evidence="1">
    <location>
        <begin position="45"/>
        <end position="58"/>
    </location>
</feature>